<dbReference type="PROSITE" id="PS51755">
    <property type="entry name" value="OMPR_PHOB"/>
    <property type="match status" value="1"/>
</dbReference>
<keyword evidence="3" id="KW-0812">Transmembrane</keyword>
<keyword evidence="1 2" id="KW-0238">DNA-binding</keyword>
<keyword evidence="3" id="KW-1133">Transmembrane helix</keyword>
<sequence>MRWKIRDFVLCEQQQTLSSPQHSVRIEPMMSELLAYFCHHQGVVVSKEQLLDDVWHGRYVSDNSIAKLVTKLRKALGDDARNPMYIVTIPKRGYRLVAPVEQISEPSELTEVQQSGSAASERSLPSSFLGMVLLVAIATAVGGFYWLYDAAPSIATSAKALTADRGSEHFPAFTSDGERLAYMHHDGHRYRLFVKLVASESVVEIRHGKEEGVGPGSWNDKGNKLVYLVATKDKCQYFTREFHGLHMSEPELIHTCKPGSYGVVKFTHDDNLVVFAESPGPGKPYSLYQLDITTRQVQWLPQPELHLGGNSQFDLHPKEDKLLISSPDQHQWEGFYELDLNTRTLTQLFKLNAYICCGIWSHDGKHVVLMGEHPAREIVRYDLDGNNKTLIYSGTQQLSRPERHSNGEDYVFIAYQYDLNVEEYHLVEGQTQAILQDTVDERLAVLSPDEIQVAYISLTTGSEELWLYNRQSGQKQKVTAFDDSRHYLDLAWSPDQTRVAGLTLNAIHIIDVGTGNVTALSLPEKELRGISFKSATELAFSMQLGKNWQVVSYDLVSDVMTRLDPQWQSVRFDASPDNWLWVNQEQQWFYGEDVTPLTMPELPLTPFAGRQFAMQKAGDYLAYFDWSKQQLEVFNLREGSLVAELESQIGHFSIRGSNVLISRKASKVNNSDIYQTQQRSASF</sequence>
<evidence type="ECO:0000313" key="5">
    <source>
        <dbReference type="EMBL" id="SHG20174.1"/>
    </source>
</evidence>
<evidence type="ECO:0000313" key="6">
    <source>
        <dbReference type="Proteomes" id="UP000184520"/>
    </source>
</evidence>
<dbReference type="InterPro" id="IPR011042">
    <property type="entry name" value="6-blade_b-propeller_TolB-like"/>
</dbReference>
<keyword evidence="3" id="KW-0472">Membrane</keyword>
<dbReference type="Proteomes" id="UP000184520">
    <property type="component" value="Unassembled WGS sequence"/>
</dbReference>
<dbReference type="InterPro" id="IPR016032">
    <property type="entry name" value="Sig_transdc_resp-reg_C-effctor"/>
</dbReference>
<dbReference type="Pfam" id="PF00486">
    <property type="entry name" value="Trans_reg_C"/>
    <property type="match status" value="1"/>
</dbReference>
<dbReference type="RefSeq" id="WP_084526311.1">
    <property type="nucleotide sequence ID" value="NZ_FQWD01000002.1"/>
</dbReference>
<keyword evidence="6" id="KW-1185">Reference proteome</keyword>
<dbReference type="InterPro" id="IPR036388">
    <property type="entry name" value="WH-like_DNA-bd_sf"/>
</dbReference>
<gene>
    <name evidence="5" type="ORF">SAMN05216361_1650</name>
</gene>
<dbReference type="Gene3D" id="1.10.10.10">
    <property type="entry name" value="Winged helix-like DNA-binding domain superfamily/Winged helix DNA-binding domain"/>
    <property type="match status" value="1"/>
</dbReference>
<dbReference type="GO" id="GO:0006355">
    <property type="term" value="P:regulation of DNA-templated transcription"/>
    <property type="evidence" value="ECO:0007669"/>
    <property type="project" value="InterPro"/>
</dbReference>
<dbReference type="OrthoDB" id="8430416at2"/>
<protein>
    <submittedName>
        <fullName evidence="5">DNA-binding winged helix-turn-helix (WHTH) domain-containing protein</fullName>
    </submittedName>
</protein>
<evidence type="ECO:0000256" key="2">
    <source>
        <dbReference type="PROSITE-ProRule" id="PRU01091"/>
    </source>
</evidence>
<organism evidence="5 6">
    <name type="scientific">Marisediminitalea aggregata</name>
    <dbReference type="NCBI Taxonomy" id="634436"/>
    <lineage>
        <taxon>Bacteria</taxon>
        <taxon>Pseudomonadati</taxon>
        <taxon>Pseudomonadota</taxon>
        <taxon>Gammaproteobacteria</taxon>
        <taxon>Alteromonadales</taxon>
        <taxon>Alteromonadaceae</taxon>
        <taxon>Marisediminitalea</taxon>
    </lineage>
</organism>
<name>A0A1M5HW54_9ALTE</name>
<dbReference type="AlphaFoldDB" id="A0A1M5HW54"/>
<reference evidence="6" key="1">
    <citation type="submission" date="2016-11" db="EMBL/GenBank/DDBJ databases">
        <authorList>
            <person name="Varghese N."/>
            <person name="Submissions S."/>
        </authorList>
    </citation>
    <scope>NUCLEOTIDE SEQUENCE [LARGE SCALE GENOMIC DNA]</scope>
    <source>
        <strain evidence="6">CGMCC 1.8995</strain>
    </source>
</reference>
<evidence type="ECO:0000256" key="3">
    <source>
        <dbReference type="SAM" id="Phobius"/>
    </source>
</evidence>
<dbReference type="SMART" id="SM00862">
    <property type="entry name" value="Trans_reg_C"/>
    <property type="match status" value="1"/>
</dbReference>
<dbReference type="Gene3D" id="2.120.10.30">
    <property type="entry name" value="TolB, C-terminal domain"/>
    <property type="match status" value="2"/>
</dbReference>
<dbReference type="EMBL" id="FQWD01000002">
    <property type="protein sequence ID" value="SHG20174.1"/>
    <property type="molecule type" value="Genomic_DNA"/>
</dbReference>
<dbReference type="SUPFAM" id="SSF82171">
    <property type="entry name" value="DPP6 N-terminal domain-like"/>
    <property type="match status" value="2"/>
</dbReference>
<dbReference type="PANTHER" id="PTHR36842:SF1">
    <property type="entry name" value="PROTEIN TOLB"/>
    <property type="match status" value="1"/>
</dbReference>
<feature type="DNA-binding region" description="OmpR/PhoB-type" evidence="2">
    <location>
        <begin position="1"/>
        <end position="98"/>
    </location>
</feature>
<dbReference type="GO" id="GO:0000160">
    <property type="term" value="P:phosphorelay signal transduction system"/>
    <property type="evidence" value="ECO:0007669"/>
    <property type="project" value="InterPro"/>
</dbReference>
<feature type="domain" description="OmpR/PhoB-type" evidence="4">
    <location>
        <begin position="1"/>
        <end position="98"/>
    </location>
</feature>
<proteinExistence type="predicted"/>
<evidence type="ECO:0000256" key="1">
    <source>
        <dbReference type="ARBA" id="ARBA00023125"/>
    </source>
</evidence>
<dbReference type="InterPro" id="IPR001867">
    <property type="entry name" value="OmpR/PhoB-type_DNA-bd"/>
</dbReference>
<feature type="transmembrane region" description="Helical" evidence="3">
    <location>
        <begin position="128"/>
        <end position="148"/>
    </location>
</feature>
<dbReference type="CDD" id="cd00383">
    <property type="entry name" value="trans_reg_C"/>
    <property type="match status" value="1"/>
</dbReference>
<dbReference type="SUPFAM" id="SSF46894">
    <property type="entry name" value="C-terminal effector domain of the bipartite response regulators"/>
    <property type="match status" value="1"/>
</dbReference>
<dbReference type="GO" id="GO:0003677">
    <property type="term" value="F:DNA binding"/>
    <property type="evidence" value="ECO:0007669"/>
    <property type="project" value="UniProtKB-UniRule"/>
</dbReference>
<evidence type="ECO:0000259" key="4">
    <source>
        <dbReference type="PROSITE" id="PS51755"/>
    </source>
</evidence>
<accession>A0A1M5HW54</accession>
<dbReference type="PANTHER" id="PTHR36842">
    <property type="entry name" value="PROTEIN TOLB HOMOLOG"/>
    <property type="match status" value="1"/>
</dbReference>
<dbReference type="STRING" id="634436.SAMN05216361_1650"/>